<evidence type="ECO:0000313" key="3">
    <source>
        <dbReference type="Proteomes" id="UP001162834"/>
    </source>
</evidence>
<dbReference type="EMBL" id="CP087164">
    <property type="protein sequence ID" value="UGS37100.1"/>
    <property type="molecule type" value="Genomic_DNA"/>
</dbReference>
<keyword evidence="1" id="KW-0472">Membrane</keyword>
<feature type="transmembrane region" description="Helical" evidence="1">
    <location>
        <begin position="181"/>
        <end position="198"/>
    </location>
</feature>
<gene>
    <name evidence="2" type="ORF">DSM104329_03514</name>
</gene>
<sequence length="269" mass="27788">MLPFAVSLLAALALAPALQRSLVDGGFVRENYRGARIAFPFGVLIVFAAVVALVPLAPIDELADAGILRPELGLVALYALGVAFLGLADDALSGPSRGWRGHGAAVLSGRFSTGALKAVGSLGLALLVLRGREDYLLSVAVLVLSTNLFNLLDLRPGRAVKAFVLLGAGLTLGAWDADPLWALGLFAAPVLVAGLYDLRERAMLGDTGSNLVGALAGLWLVLTLSTTGLAVAAAVLLGITAYGEFRSLNALVERAPVLKHLDSIGRPHA</sequence>
<feature type="transmembrane region" description="Helical" evidence="1">
    <location>
        <begin position="71"/>
        <end position="88"/>
    </location>
</feature>
<evidence type="ECO:0008006" key="4">
    <source>
        <dbReference type="Google" id="ProtNLM"/>
    </source>
</evidence>
<proteinExistence type="predicted"/>
<keyword evidence="1" id="KW-1133">Transmembrane helix</keyword>
<reference evidence="2" key="1">
    <citation type="journal article" date="2022" name="Int. J. Syst. Evol. Microbiol.">
        <title>Pseudomonas aegrilactucae sp. nov. and Pseudomonas morbosilactucae sp. nov., pathogens causing bacterial rot of lettuce in Japan.</title>
        <authorList>
            <person name="Sawada H."/>
            <person name="Fujikawa T."/>
            <person name="Satou M."/>
        </authorList>
    </citation>
    <scope>NUCLEOTIDE SEQUENCE</scope>
    <source>
        <strain evidence="2">0166_1</strain>
    </source>
</reference>
<organism evidence="2 3">
    <name type="scientific">Capillimicrobium parvum</name>
    <dbReference type="NCBI Taxonomy" id="2884022"/>
    <lineage>
        <taxon>Bacteria</taxon>
        <taxon>Bacillati</taxon>
        <taxon>Actinomycetota</taxon>
        <taxon>Thermoleophilia</taxon>
        <taxon>Solirubrobacterales</taxon>
        <taxon>Capillimicrobiaceae</taxon>
        <taxon>Capillimicrobium</taxon>
    </lineage>
</organism>
<dbReference type="Proteomes" id="UP001162834">
    <property type="component" value="Chromosome"/>
</dbReference>
<accession>A0A9E6XZ31</accession>
<name>A0A9E6XZ31_9ACTN</name>
<feature type="transmembrane region" description="Helical" evidence="1">
    <location>
        <begin position="135"/>
        <end position="152"/>
    </location>
</feature>
<feature type="transmembrane region" description="Helical" evidence="1">
    <location>
        <begin position="210"/>
        <end position="239"/>
    </location>
</feature>
<keyword evidence="3" id="KW-1185">Reference proteome</keyword>
<evidence type="ECO:0000313" key="2">
    <source>
        <dbReference type="EMBL" id="UGS37100.1"/>
    </source>
</evidence>
<dbReference type="KEGG" id="sbae:DSM104329_03514"/>
<keyword evidence="1" id="KW-0812">Transmembrane</keyword>
<protein>
    <recommendedName>
        <fullName evidence="4">Glycosyl transferase</fullName>
    </recommendedName>
</protein>
<feature type="transmembrane region" description="Helical" evidence="1">
    <location>
        <begin position="35"/>
        <end position="59"/>
    </location>
</feature>
<dbReference type="AlphaFoldDB" id="A0A9E6XZ31"/>
<evidence type="ECO:0000256" key="1">
    <source>
        <dbReference type="SAM" id="Phobius"/>
    </source>
</evidence>